<dbReference type="EMBL" id="CM055732">
    <property type="protein sequence ID" value="KAJ8011232.1"/>
    <property type="molecule type" value="Genomic_DNA"/>
</dbReference>
<reference evidence="1" key="1">
    <citation type="submission" date="2021-05" db="EMBL/GenBank/DDBJ databases">
        <authorList>
            <person name="Pan Q."/>
            <person name="Jouanno E."/>
            <person name="Zahm M."/>
            <person name="Klopp C."/>
            <person name="Cabau C."/>
            <person name="Louis A."/>
            <person name="Berthelot C."/>
            <person name="Parey E."/>
            <person name="Roest Crollius H."/>
            <person name="Montfort J."/>
            <person name="Robinson-Rechavi M."/>
            <person name="Bouchez O."/>
            <person name="Lampietro C."/>
            <person name="Lopez Roques C."/>
            <person name="Donnadieu C."/>
            <person name="Postlethwait J."/>
            <person name="Bobe J."/>
            <person name="Dillon D."/>
            <person name="Chandos A."/>
            <person name="von Hippel F."/>
            <person name="Guiguen Y."/>
        </authorList>
    </citation>
    <scope>NUCLEOTIDE SEQUENCE</scope>
    <source>
        <strain evidence="1">YG-Jan2019</strain>
    </source>
</reference>
<sequence length="526" mass="60350">MRELTGVICFGVLQCTSDWSSREILKHLAIDTFGHVPANWLYWDSLIATWSEMDRLFVSARSAFTVHTNEKLLPVTQSHFHSVAQCLDPSQTNTAPTQPEKHKQGRRKRRRGLMLAVNGVALLSMHHKSWLQSRCNIRYRLGSKWLTAGCHVWVSMIRAKKQLRTRNLVKTPEGATNSGERGGSSICQEVRNIECDEPVRVSAQESQTACSSMSTSTLSGNPVNDHGEAREGSDAATATNQTTLGTKQPAPPPPSLWASKDVCWEATRSLIREFLVCFYAKYGSFIPLTKGDVLMHLKNKLKTDLTKWRLLISEEAREYKGVVVRLPVPSFRVLYNKHRLGLEDLSTLDHQNWLNDQVINMYGDLIVESAQHRVHFFNSFFHRQLMTKGYEGVKRWTRKVDLFSKSLLLVPIHLEIHWCLVTVNTTTKRIHLYDSQGLEFKEAAQNVLRYITTEAKEKKQTSFQCGWKIYFIESIPQQTNENDCGVFVLEYCRCLALGKPLLFSQRDIPRFRKRIYKELCECKLQD</sequence>
<proteinExistence type="predicted"/>
<comment type="caution">
    <text evidence="1">The sequence shown here is derived from an EMBL/GenBank/DDBJ whole genome shotgun (WGS) entry which is preliminary data.</text>
</comment>
<dbReference type="Proteomes" id="UP001157502">
    <property type="component" value="Chromosome 5"/>
</dbReference>
<protein>
    <submittedName>
        <fullName evidence="1">Uncharacterized protein</fullName>
    </submittedName>
</protein>
<evidence type="ECO:0000313" key="2">
    <source>
        <dbReference type="Proteomes" id="UP001157502"/>
    </source>
</evidence>
<accession>A0ACC2H653</accession>
<keyword evidence="2" id="KW-1185">Reference proteome</keyword>
<name>A0ACC2H653_DALPE</name>
<gene>
    <name evidence="1" type="ORF">DPEC_G00056020</name>
</gene>
<evidence type="ECO:0000313" key="1">
    <source>
        <dbReference type="EMBL" id="KAJ8011232.1"/>
    </source>
</evidence>
<organism evidence="1 2">
    <name type="scientific">Dallia pectoralis</name>
    <name type="common">Alaska blackfish</name>
    <dbReference type="NCBI Taxonomy" id="75939"/>
    <lineage>
        <taxon>Eukaryota</taxon>
        <taxon>Metazoa</taxon>
        <taxon>Chordata</taxon>
        <taxon>Craniata</taxon>
        <taxon>Vertebrata</taxon>
        <taxon>Euteleostomi</taxon>
        <taxon>Actinopterygii</taxon>
        <taxon>Neopterygii</taxon>
        <taxon>Teleostei</taxon>
        <taxon>Protacanthopterygii</taxon>
        <taxon>Esociformes</taxon>
        <taxon>Umbridae</taxon>
        <taxon>Dallia</taxon>
    </lineage>
</organism>